<evidence type="ECO:0000259" key="4">
    <source>
        <dbReference type="PROSITE" id="PS51635"/>
    </source>
</evidence>
<dbReference type="InterPro" id="IPR002641">
    <property type="entry name" value="PNPLA_dom"/>
</dbReference>
<sequence>MSNNNNKKRPQRALVLQGGGTLGAYEAGVIKVLCENLLQQDIENGDEDELLFDIVAGTSIGAMNGAILVSQYLETHDWKMSVDKLEKFWTEQLAIKCIDVDQLSAGWFEEWTKRTPSAASKEAARRYYSVKKLILGLTRNNMYYQCATSEDKKFFDKPNLLNTWGLHSSKPLQDSIEKYAKFPIATEFCDKNKPEQQQRQPRLLVFSVDAAEGLTVTFDSYPKADGSRRSEYGKGLENVICYNKGIEIDHVMASGTLPKFYDYESIPLCTTTKQKSQDGRCNIDTSDKENIHYFWDGGMLSNTPLRELLQAHQEYWQDKEDKIPDLDVYIVNVHPPRMDNNIIPRDYDGVKDREKDIIYGDRSSHHDEKISHILADYNDFVIKLNGLVGEAICKVNDKGSSDSLKGKLDDILTTKTKRNNRNGESRTYEDLMRSGFRLNKVTRIERTNYINSIEGKTGDLTFETIKKLIKEGECDAWFSFIKELINGLEIQLTHGNCMDIKDSLVDMLDESMRNLQTNDYEDTNSTTYQKLTELAELVKCQAKLEPHKYSKLHESVLKFISTL</sequence>
<keyword evidence="1" id="KW-0378">Hydrolase</keyword>
<accession>A0A654LT46</accession>
<keyword evidence="2" id="KW-0442">Lipid degradation</keyword>
<dbReference type="RefSeq" id="WP_196817199.1">
    <property type="nucleotide sequence ID" value="NZ_CP012850.1"/>
</dbReference>
<dbReference type="GeneID" id="60420530"/>
<dbReference type="Proteomes" id="UP000058925">
    <property type="component" value="Chromosome"/>
</dbReference>
<evidence type="ECO:0000256" key="3">
    <source>
        <dbReference type="ARBA" id="ARBA00023098"/>
    </source>
</evidence>
<dbReference type="PROSITE" id="PS51635">
    <property type="entry name" value="PNPLA"/>
    <property type="match status" value="1"/>
</dbReference>
<name>A0A654LT46_9ARCH</name>
<dbReference type="Pfam" id="PF01734">
    <property type="entry name" value="Patatin"/>
    <property type="match status" value="2"/>
</dbReference>
<evidence type="ECO:0000256" key="2">
    <source>
        <dbReference type="ARBA" id="ARBA00022963"/>
    </source>
</evidence>
<reference evidence="6" key="1">
    <citation type="submission" date="2015-10" db="EMBL/GenBank/DDBJ databases">
        <title>Niche specialization of a soil ammonia-oxidizing archaeon, Candidatus Nitrosocosmicus oleophilus.</title>
        <authorList>
            <person name="Jung M.-Y."/>
            <person name="Rhee S.-K."/>
        </authorList>
    </citation>
    <scope>NUCLEOTIDE SEQUENCE [LARGE SCALE GENOMIC DNA]</scope>
    <source>
        <strain evidence="6">MY3</strain>
    </source>
</reference>
<dbReference type="SUPFAM" id="SSF52151">
    <property type="entry name" value="FabD/lysophospholipase-like"/>
    <property type="match status" value="1"/>
</dbReference>
<evidence type="ECO:0000313" key="5">
    <source>
        <dbReference type="EMBL" id="ALI34564.1"/>
    </source>
</evidence>
<dbReference type="PANTHER" id="PTHR14226">
    <property type="entry name" value="NEUROPATHY TARGET ESTERASE/SWISS CHEESE D.MELANOGASTER"/>
    <property type="match status" value="1"/>
</dbReference>
<protein>
    <submittedName>
        <fullName evidence="5">Patatin-like phospholipase</fullName>
    </submittedName>
</protein>
<keyword evidence="3" id="KW-0443">Lipid metabolism</keyword>
<organism evidence="5 6">
    <name type="scientific">Candidatus Nitrosocosmicus oleophilus</name>
    <dbReference type="NCBI Taxonomy" id="1353260"/>
    <lineage>
        <taxon>Archaea</taxon>
        <taxon>Nitrososphaerota</taxon>
        <taxon>Nitrososphaeria</taxon>
        <taxon>Nitrososphaerales</taxon>
        <taxon>Nitrososphaeraceae</taxon>
        <taxon>Candidatus Nitrosocosmicus</taxon>
    </lineage>
</organism>
<evidence type="ECO:0000313" key="6">
    <source>
        <dbReference type="Proteomes" id="UP000058925"/>
    </source>
</evidence>
<gene>
    <name evidence="5" type="ORF">NMY3_00350</name>
</gene>
<dbReference type="KEGG" id="taa:NMY3_00350"/>
<dbReference type="AlphaFoldDB" id="A0A654LT46"/>
<dbReference type="GO" id="GO:0016787">
    <property type="term" value="F:hydrolase activity"/>
    <property type="evidence" value="ECO:0007669"/>
    <property type="project" value="UniProtKB-KW"/>
</dbReference>
<dbReference type="GO" id="GO:0016042">
    <property type="term" value="P:lipid catabolic process"/>
    <property type="evidence" value="ECO:0007669"/>
    <property type="project" value="UniProtKB-KW"/>
</dbReference>
<dbReference type="InterPro" id="IPR016035">
    <property type="entry name" value="Acyl_Trfase/lysoPLipase"/>
</dbReference>
<evidence type="ECO:0000256" key="1">
    <source>
        <dbReference type="ARBA" id="ARBA00022801"/>
    </source>
</evidence>
<dbReference type="InterPro" id="IPR050301">
    <property type="entry name" value="NTE"/>
</dbReference>
<proteinExistence type="predicted"/>
<keyword evidence="6" id="KW-1185">Reference proteome</keyword>
<feature type="domain" description="PNPLA" evidence="4">
    <location>
        <begin position="14"/>
        <end position="309"/>
    </location>
</feature>
<dbReference type="OrthoDB" id="11532at2157"/>
<dbReference type="Gene3D" id="3.40.1090.10">
    <property type="entry name" value="Cytosolic phospholipase A2 catalytic domain"/>
    <property type="match status" value="2"/>
</dbReference>
<dbReference type="EMBL" id="CP012850">
    <property type="protein sequence ID" value="ALI34564.1"/>
    <property type="molecule type" value="Genomic_DNA"/>
</dbReference>
<dbReference type="PANTHER" id="PTHR14226:SF57">
    <property type="entry name" value="BLR7027 PROTEIN"/>
    <property type="match status" value="1"/>
</dbReference>